<dbReference type="RefSeq" id="WP_283414401.1">
    <property type="nucleotide sequence ID" value="NZ_FXUA01000008.1"/>
</dbReference>
<dbReference type="InterPro" id="IPR000667">
    <property type="entry name" value="Peptidase_S13"/>
</dbReference>
<reference evidence="4 5" key="1">
    <citation type="submission" date="2017-05" db="EMBL/GenBank/DDBJ databases">
        <authorList>
            <person name="Varghese N."/>
            <person name="Submissions S."/>
        </authorList>
    </citation>
    <scope>NUCLEOTIDE SEQUENCE [LARGE SCALE GENOMIC DNA]</scope>
    <source>
        <strain evidence="4 5">DSM 15360</strain>
    </source>
</reference>
<dbReference type="EMBL" id="FXUA01000008">
    <property type="protein sequence ID" value="SMP33212.1"/>
    <property type="molecule type" value="Genomic_DNA"/>
</dbReference>
<comment type="caution">
    <text evidence="4">The sequence shown here is derived from an EMBL/GenBank/DDBJ whole genome shotgun (WGS) entry which is preliminary data.</text>
</comment>
<organism evidence="4 5">
    <name type="scientific">Algoriphagus winogradskyi</name>
    <dbReference type="NCBI Taxonomy" id="237017"/>
    <lineage>
        <taxon>Bacteria</taxon>
        <taxon>Pseudomonadati</taxon>
        <taxon>Bacteroidota</taxon>
        <taxon>Cytophagia</taxon>
        <taxon>Cytophagales</taxon>
        <taxon>Cyclobacteriaceae</taxon>
        <taxon>Algoriphagus</taxon>
    </lineage>
</organism>
<keyword evidence="2" id="KW-0378">Hydrolase</keyword>
<dbReference type="PANTHER" id="PTHR30023">
    <property type="entry name" value="D-ALANYL-D-ALANINE CARBOXYPEPTIDASE"/>
    <property type="match status" value="1"/>
</dbReference>
<comment type="similarity">
    <text evidence="1">Belongs to the peptidase S13 family.</text>
</comment>
<dbReference type="SUPFAM" id="SSF56601">
    <property type="entry name" value="beta-lactamase/transpeptidase-like"/>
    <property type="match status" value="1"/>
</dbReference>
<evidence type="ECO:0000313" key="4">
    <source>
        <dbReference type="EMBL" id="SMP33212.1"/>
    </source>
</evidence>
<evidence type="ECO:0000256" key="1">
    <source>
        <dbReference type="ARBA" id="ARBA00006096"/>
    </source>
</evidence>
<proteinExistence type="inferred from homology"/>
<dbReference type="Pfam" id="PF02113">
    <property type="entry name" value="Peptidase_S13"/>
    <property type="match status" value="2"/>
</dbReference>
<feature type="chain" id="PRO_5047192882" evidence="3">
    <location>
        <begin position="21"/>
        <end position="430"/>
    </location>
</feature>
<dbReference type="Proteomes" id="UP001157915">
    <property type="component" value="Unassembled WGS sequence"/>
</dbReference>
<gene>
    <name evidence="4" type="ORF">SAMN06265367_108142</name>
</gene>
<dbReference type="Gene3D" id="3.40.710.10">
    <property type="entry name" value="DD-peptidase/beta-lactamase superfamily"/>
    <property type="match status" value="2"/>
</dbReference>
<evidence type="ECO:0000256" key="3">
    <source>
        <dbReference type="SAM" id="SignalP"/>
    </source>
</evidence>
<name>A0ABY1PHS3_9BACT</name>
<evidence type="ECO:0000313" key="5">
    <source>
        <dbReference type="Proteomes" id="UP001157915"/>
    </source>
</evidence>
<dbReference type="GO" id="GO:0004180">
    <property type="term" value="F:carboxypeptidase activity"/>
    <property type="evidence" value="ECO:0007669"/>
    <property type="project" value="UniProtKB-KW"/>
</dbReference>
<dbReference type="PRINTS" id="PR00922">
    <property type="entry name" value="DADACBPTASE3"/>
</dbReference>
<keyword evidence="3" id="KW-0732">Signal</keyword>
<keyword evidence="4" id="KW-0121">Carboxypeptidase</keyword>
<sequence length="430" mass="49826">MRKLFTLILLIVSFNSSLFAQLTRDQYLKLESALGEGSFFNGHLSGFMLYDLDSQVVLYEKNSHQRFIPASTTKLFTLFSSLIILNDSTQTLRYVTEGNTIKIWGSGDPSWKYKKFDDPGIARLIAPFDKVIFSDANMMSPAFGYGWQWDDYYYNYSAERSSLPIYGNLLQVKKVGNAPSVFPPSFQQQVFPTNRTIRELERDFHSNKFYYNPNNFRAREEFIPFIYTPELLMKLASDATGKQWIYQPDSLPLIHQELRGAALFPILKEMMLESDNFLAEQLMLMVSDRLFQRLDTERAIEYMLKTYLFDLPDQPQWVDGSGLSRHDLFTPRTMVALFEKIYRMLPDQQLLELLPAGGKAGTLENSYKAEQPYVFAKTGTMSNNHSLVGLIKGKSGRFYCFAFMNSNYPWKASEVRREMEKVMVLLRDMI</sequence>
<accession>A0ABY1PHS3</accession>
<dbReference type="PANTHER" id="PTHR30023:SF0">
    <property type="entry name" value="PENICILLIN-SENSITIVE CARBOXYPEPTIDASE A"/>
    <property type="match status" value="1"/>
</dbReference>
<keyword evidence="4" id="KW-0645">Protease</keyword>
<keyword evidence="5" id="KW-1185">Reference proteome</keyword>
<protein>
    <submittedName>
        <fullName evidence="4">D-alanyl-D-alanine carboxypeptidase / D-alanyl-D-alanine-endopeptidase (Penicillin-binding protein 4)</fullName>
    </submittedName>
</protein>
<evidence type="ECO:0000256" key="2">
    <source>
        <dbReference type="ARBA" id="ARBA00022801"/>
    </source>
</evidence>
<dbReference type="InterPro" id="IPR012338">
    <property type="entry name" value="Beta-lactam/transpept-like"/>
</dbReference>
<feature type="signal peptide" evidence="3">
    <location>
        <begin position="1"/>
        <end position="20"/>
    </location>
</feature>